<proteinExistence type="predicted"/>
<dbReference type="GeneID" id="27340712"/>
<evidence type="ECO:0000313" key="2">
    <source>
        <dbReference type="EMBL" id="KIW34760.1"/>
    </source>
</evidence>
<accession>A0A0D2CXW4</accession>
<keyword evidence="3" id="KW-1185">Reference proteome</keyword>
<name>A0A0D2CXW4_9EURO</name>
<feature type="region of interest" description="Disordered" evidence="1">
    <location>
        <begin position="439"/>
        <end position="517"/>
    </location>
</feature>
<organism evidence="2 3">
    <name type="scientific">Cladophialophora immunda</name>
    <dbReference type="NCBI Taxonomy" id="569365"/>
    <lineage>
        <taxon>Eukaryota</taxon>
        <taxon>Fungi</taxon>
        <taxon>Dikarya</taxon>
        <taxon>Ascomycota</taxon>
        <taxon>Pezizomycotina</taxon>
        <taxon>Eurotiomycetes</taxon>
        <taxon>Chaetothyriomycetidae</taxon>
        <taxon>Chaetothyriales</taxon>
        <taxon>Herpotrichiellaceae</taxon>
        <taxon>Cladophialophora</taxon>
    </lineage>
</organism>
<dbReference type="STRING" id="569365.A0A0D2CXW4"/>
<dbReference type="RefSeq" id="XP_016254976.1">
    <property type="nucleotide sequence ID" value="XM_016388048.1"/>
</dbReference>
<dbReference type="AlphaFoldDB" id="A0A0D2CXW4"/>
<evidence type="ECO:0000256" key="1">
    <source>
        <dbReference type="SAM" id="MobiDB-lite"/>
    </source>
</evidence>
<feature type="compositionally biased region" description="Basic and acidic residues" evidence="1">
    <location>
        <begin position="482"/>
        <end position="493"/>
    </location>
</feature>
<feature type="compositionally biased region" description="Acidic residues" evidence="1">
    <location>
        <begin position="494"/>
        <end position="517"/>
    </location>
</feature>
<dbReference type="EMBL" id="KN847040">
    <property type="protein sequence ID" value="KIW34760.1"/>
    <property type="molecule type" value="Genomic_DNA"/>
</dbReference>
<protein>
    <recommendedName>
        <fullName evidence="4">F-box domain-containing protein</fullName>
    </recommendedName>
</protein>
<dbReference type="Proteomes" id="UP000054466">
    <property type="component" value="Unassembled WGS sequence"/>
</dbReference>
<evidence type="ECO:0008006" key="4">
    <source>
        <dbReference type="Google" id="ProtNLM"/>
    </source>
</evidence>
<dbReference type="HOGENOM" id="CLU_512866_0_0_1"/>
<reference evidence="2 3" key="1">
    <citation type="submission" date="2015-01" db="EMBL/GenBank/DDBJ databases">
        <title>The Genome Sequence of Cladophialophora immunda CBS83496.</title>
        <authorList>
            <consortium name="The Broad Institute Genomics Platform"/>
            <person name="Cuomo C."/>
            <person name="de Hoog S."/>
            <person name="Gorbushina A."/>
            <person name="Stielow B."/>
            <person name="Teixiera M."/>
            <person name="Abouelleil A."/>
            <person name="Chapman S.B."/>
            <person name="Priest M."/>
            <person name="Young S.K."/>
            <person name="Wortman J."/>
            <person name="Nusbaum C."/>
            <person name="Birren B."/>
        </authorList>
    </citation>
    <scope>NUCLEOTIDE SEQUENCE [LARGE SCALE GENOMIC DNA]</scope>
    <source>
        <strain evidence="2 3">CBS 83496</strain>
    </source>
</reference>
<gene>
    <name evidence="2" type="ORF">PV07_01518</name>
</gene>
<evidence type="ECO:0000313" key="3">
    <source>
        <dbReference type="Proteomes" id="UP000054466"/>
    </source>
</evidence>
<feature type="compositionally biased region" description="Acidic residues" evidence="1">
    <location>
        <begin position="466"/>
        <end position="481"/>
    </location>
</feature>
<feature type="compositionally biased region" description="Basic and acidic residues" evidence="1">
    <location>
        <begin position="439"/>
        <end position="465"/>
    </location>
</feature>
<dbReference type="OrthoDB" id="4160807at2759"/>
<sequence length="531" mass="60973">MKRTINDFPTELVRLVLTRIKLDSMADLDGSLFNTLTVCRLWHEIGEELLWTDICLNNSRLAKFCKSSCKASRATKSLSVQLFINEDMFALTTNSIYSVSSFSSEGFKLMGQLEQLSLKIREMRHLESFSMLFSKYSYLGRARVPLGGLRSILDALPNSVRNLEIDDEANGFHAGLLDHPQDHLCISLQKIMPQLRNLRLKLAEVCGDVFPDSPCKGTKSEDSTSNPSRGSSFILQLAGNEPVLNTMHCRFHMHSRDYYFAPGSSTQPPAYVCLVDAARSAIASHALDNFHRISIFDMKYTPVHGKGFPCLRERALRPEDKLRLSPCFQVPTAIGPSYYRVFRTPGGDGKTTEVIGWMRYIIPYAENGVWVETEDYCRLPATYINENSRFEGTRVNSEELNTRRTFTEPLRGSVKLWDLEDQEGCILLDPLILDGQDDTRWPTRKPTLKEMQREERRKAIERGEEVEPGSDDDDEDEEDDVHADYHAYEYDHPDEYDDDDGDDDEIEFEDYDSLEDDYRFEDDEDLLVYWL</sequence>
<dbReference type="VEuPathDB" id="FungiDB:PV07_01518"/>